<dbReference type="STRING" id="1182542.W9XG93"/>
<organism evidence="1 2">
    <name type="scientific">Capronia epimyces CBS 606.96</name>
    <dbReference type="NCBI Taxonomy" id="1182542"/>
    <lineage>
        <taxon>Eukaryota</taxon>
        <taxon>Fungi</taxon>
        <taxon>Dikarya</taxon>
        <taxon>Ascomycota</taxon>
        <taxon>Pezizomycotina</taxon>
        <taxon>Eurotiomycetes</taxon>
        <taxon>Chaetothyriomycetidae</taxon>
        <taxon>Chaetothyriales</taxon>
        <taxon>Herpotrichiellaceae</taxon>
        <taxon>Capronia</taxon>
    </lineage>
</organism>
<dbReference type="eggNOG" id="ENOG502QSJX">
    <property type="taxonomic scope" value="Eukaryota"/>
</dbReference>
<protein>
    <recommendedName>
        <fullName evidence="3">Fe2OG dioxygenase domain-containing protein</fullName>
    </recommendedName>
</protein>
<dbReference type="PANTHER" id="PTHR41677">
    <property type="entry name" value="YALI0B19030P"/>
    <property type="match status" value="1"/>
</dbReference>
<evidence type="ECO:0000313" key="1">
    <source>
        <dbReference type="EMBL" id="EXJ79527.1"/>
    </source>
</evidence>
<dbReference type="Proteomes" id="UP000019478">
    <property type="component" value="Unassembled WGS sequence"/>
</dbReference>
<gene>
    <name evidence="1" type="ORF">A1O3_07806</name>
</gene>
<name>W9XG93_9EURO</name>
<evidence type="ECO:0008006" key="3">
    <source>
        <dbReference type="Google" id="ProtNLM"/>
    </source>
</evidence>
<reference evidence="1 2" key="1">
    <citation type="submission" date="2013-03" db="EMBL/GenBank/DDBJ databases">
        <title>The Genome Sequence of Capronia epimyces CBS 606.96.</title>
        <authorList>
            <consortium name="The Broad Institute Genomics Platform"/>
            <person name="Cuomo C."/>
            <person name="de Hoog S."/>
            <person name="Gorbushina A."/>
            <person name="Walker B."/>
            <person name="Young S.K."/>
            <person name="Zeng Q."/>
            <person name="Gargeya S."/>
            <person name="Fitzgerald M."/>
            <person name="Haas B."/>
            <person name="Abouelleil A."/>
            <person name="Allen A.W."/>
            <person name="Alvarado L."/>
            <person name="Arachchi H.M."/>
            <person name="Berlin A.M."/>
            <person name="Chapman S.B."/>
            <person name="Gainer-Dewar J."/>
            <person name="Goldberg J."/>
            <person name="Griggs A."/>
            <person name="Gujja S."/>
            <person name="Hansen M."/>
            <person name="Howarth C."/>
            <person name="Imamovic A."/>
            <person name="Ireland A."/>
            <person name="Larimer J."/>
            <person name="McCowan C."/>
            <person name="Murphy C."/>
            <person name="Pearson M."/>
            <person name="Poon T.W."/>
            <person name="Priest M."/>
            <person name="Roberts A."/>
            <person name="Saif S."/>
            <person name="Shea T."/>
            <person name="Sisk P."/>
            <person name="Sykes S."/>
            <person name="Wortman J."/>
            <person name="Nusbaum C."/>
            <person name="Birren B."/>
        </authorList>
    </citation>
    <scope>NUCLEOTIDE SEQUENCE [LARGE SCALE GENOMIC DNA]</scope>
    <source>
        <strain evidence="1 2">CBS 606.96</strain>
    </source>
</reference>
<dbReference type="AlphaFoldDB" id="W9XG93"/>
<comment type="caution">
    <text evidence="1">The sequence shown here is derived from an EMBL/GenBank/DDBJ whole genome shotgun (WGS) entry which is preliminary data.</text>
</comment>
<sequence>MKELGLNPPTATSPIAITEPFLLFTVEGVKELRRDLSSRDRSEARMKAEAGNLYRPRECEALLNAVSQAAGVELVPVFDYDIAHTNVQVDAEKAKNEDIYQDLPDAEPPKQPTDPSLIDQKLPTGDINDKNAVVGDWHNDVFPWVCVLMLSDPTGMSGGETALRKGDGSFLKVRGPELGYAVVMQGGSIHHAALKQHGAGERITMVTSLRPKDPLAIDGTTLGRVKIVSDPDALFKQWTTYRMDVVSARALALKKKFVEESLSGEEIREEMKKWVDEQKKYLDFTVTEMEPWTGEDESDANRWRK</sequence>
<dbReference type="HOGENOM" id="CLU_045155_1_0_1"/>
<dbReference type="PANTHER" id="PTHR41677:SF1">
    <property type="entry name" value="FE2OG DIOXYGENASE DOMAIN-CONTAINING PROTEIN"/>
    <property type="match status" value="1"/>
</dbReference>
<dbReference type="OrthoDB" id="10256055at2759"/>
<dbReference type="RefSeq" id="XP_007736101.1">
    <property type="nucleotide sequence ID" value="XM_007737911.1"/>
</dbReference>
<dbReference type="GeneID" id="19171901"/>
<evidence type="ECO:0000313" key="2">
    <source>
        <dbReference type="Proteomes" id="UP000019478"/>
    </source>
</evidence>
<proteinExistence type="predicted"/>
<accession>W9XG93</accession>
<keyword evidence="2" id="KW-1185">Reference proteome</keyword>
<dbReference type="EMBL" id="AMGY01000007">
    <property type="protein sequence ID" value="EXJ79527.1"/>
    <property type="molecule type" value="Genomic_DNA"/>
</dbReference>